<dbReference type="EMBL" id="JAWSTH010000055">
    <property type="protein sequence ID" value="MDW5596408.1"/>
    <property type="molecule type" value="Genomic_DNA"/>
</dbReference>
<keyword evidence="2" id="KW-1185">Reference proteome</keyword>
<dbReference type="RefSeq" id="WP_318598792.1">
    <property type="nucleotide sequence ID" value="NZ_JAWSTH010000055.1"/>
</dbReference>
<keyword evidence="1" id="KW-0808">Transferase</keyword>
<dbReference type="SUPFAM" id="SSF55729">
    <property type="entry name" value="Acyl-CoA N-acyltransferases (Nat)"/>
    <property type="match status" value="1"/>
</dbReference>
<dbReference type="InterPro" id="IPR016181">
    <property type="entry name" value="Acyl_CoA_acyltransferase"/>
</dbReference>
<dbReference type="GO" id="GO:0016746">
    <property type="term" value="F:acyltransferase activity"/>
    <property type="evidence" value="ECO:0007669"/>
    <property type="project" value="UniProtKB-KW"/>
</dbReference>
<reference evidence="2" key="1">
    <citation type="submission" date="2023-07" db="EMBL/GenBank/DDBJ databases">
        <title>Conexibacter stalactiti sp. nov., isolated from stalactites in a lava cave and emended description of the genus Conexibacter.</title>
        <authorList>
            <person name="Lee S.D."/>
        </authorList>
    </citation>
    <scope>NUCLEOTIDE SEQUENCE [LARGE SCALE GENOMIC DNA]</scope>
    <source>
        <strain evidence="2">KCTC 39840</strain>
    </source>
</reference>
<accession>A0ABU4HSW9</accession>
<name>A0ABU4HSW9_9ACTN</name>
<reference evidence="1 2" key="2">
    <citation type="submission" date="2023-10" db="EMBL/GenBank/DDBJ databases">
        <authorList>
            <person name="Han X.F."/>
        </authorList>
    </citation>
    <scope>NUCLEOTIDE SEQUENCE [LARGE SCALE GENOMIC DNA]</scope>
    <source>
        <strain evidence="1 2">KCTC 39840</strain>
    </source>
</reference>
<gene>
    <name evidence="1" type="ORF">R7226_18825</name>
</gene>
<dbReference type="EC" id="2.3.1.-" evidence="1"/>
<protein>
    <submittedName>
        <fullName evidence="1">GNAT family N-acetyltransferase</fullName>
        <ecNumber evidence="1">2.3.1.-</ecNumber>
    </submittedName>
</protein>
<evidence type="ECO:0000313" key="2">
    <source>
        <dbReference type="Proteomes" id="UP001284601"/>
    </source>
</evidence>
<dbReference type="Proteomes" id="UP001284601">
    <property type="component" value="Unassembled WGS sequence"/>
</dbReference>
<dbReference type="InterPro" id="IPR027365">
    <property type="entry name" value="GNAT_acetyltra_YdfB-like"/>
</dbReference>
<sequence length="232" mass="24620">MNAPGELIALHVELLYRLDAGRRLVQTNEPDPQPAPRVFVGRTEDGVVVHPRHDLDPALAAEVVRLAGQLPRYPEGRGEAASYAPIEAAVAAAAPVVSRWHGLAYRFAEPSGDQHPEVIEIAGDRSALVGPFAEFQSELDEVAPFFAVVRDGAVVSGCYSARLTGAGAEAGVDTLPAFRGQGLAAAVVDAWRVAIARSGRTPLYSTSYDNAASQAVARRLGLVQYAETLSLR</sequence>
<evidence type="ECO:0000313" key="1">
    <source>
        <dbReference type="EMBL" id="MDW5596408.1"/>
    </source>
</evidence>
<dbReference type="Pfam" id="PF12746">
    <property type="entry name" value="GNAT_acetyltran"/>
    <property type="match status" value="1"/>
</dbReference>
<comment type="caution">
    <text evidence="1">The sequence shown here is derived from an EMBL/GenBank/DDBJ whole genome shotgun (WGS) entry which is preliminary data.</text>
</comment>
<keyword evidence="1" id="KW-0012">Acyltransferase</keyword>
<dbReference type="Gene3D" id="3.40.630.30">
    <property type="match status" value="1"/>
</dbReference>
<proteinExistence type="predicted"/>
<organism evidence="1 2">
    <name type="scientific">Conexibacter stalactiti</name>
    <dbReference type="NCBI Taxonomy" id="1940611"/>
    <lineage>
        <taxon>Bacteria</taxon>
        <taxon>Bacillati</taxon>
        <taxon>Actinomycetota</taxon>
        <taxon>Thermoleophilia</taxon>
        <taxon>Solirubrobacterales</taxon>
        <taxon>Conexibacteraceae</taxon>
        <taxon>Conexibacter</taxon>
    </lineage>
</organism>